<protein>
    <submittedName>
        <fullName evidence="2">Lipoprotein</fullName>
    </submittedName>
</protein>
<gene>
    <name evidence="2" type="ORF">Amac_009040</name>
</gene>
<organism evidence="2 3">
    <name type="scientific">Acrocarpospora macrocephala</name>
    <dbReference type="NCBI Taxonomy" id="150177"/>
    <lineage>
        <taxon>Bacteria</taxon>
        <taxon>Bacillati</taxon>
        <taxon>Actinomycetota</taxon>
        <taxon>Actinomycetes</taxon>
        <taxon>Streptosporangiales</taxon>
        <taxon>Streptosporangiaceae</taxon>
        <taxon>Acrocarpospora</taxon>
    </lineage>
</organism>
<evidence type="ECO:0000256" key="1">
    <source>
        <dbReference type="SAM" id="SignalP"/>
    </source>
</evidence>
<keyword evidence="1" id="KW-0732">Signal</keyword>
<feature type="signal peptide" evidence="1">
    <location>
        <begin position="1"/>
        <end position="23"/>
    </location>
</feature>
<reference evidence="2 3" key="1">
    <citation type="submission" date="2019-10" db="EMBL/GenBank/DDBJ databases">
        <title>Whole genome shotgun sequence of Acrocarpospora macrocephala NBRC 16266.</title>
        <authorList>
            <person name="Ichikawa N."/>
            <person name="Kimura A."/>
            <person name="Kitahashi Y."/>
            <person name="Komaki H."/>
            <person name="Oguchi A."/>
        </authorList>
    </citation>
    <scope>NUCLEOTIDE SEQUENCE [LARGE SCALE GENOMIC DNA]</scope>
    <source>
        <strain evidence="2 3">NBRC 16266</strain>
    </source>
</reference>
<dbReference type="PROSITE" id="PS51257">
    <property type="entry name" value="PROKAR_LIPOPROTEIN"/>
    <property type="match status" value="1"/>
</dbReference>
<proteinExistence type="predicted"/>
<evidence type="ECO:0000313" key="2">
    <source>
        <dbReference type="EMBL" id="GES07309.1"/>
    </source>
</evidence>
<feature type="chain" id="PRO_5039297589" evidence="1">
    <location>
        <begin position="24"/>
        <end position="183"/>
    </location>
</feature>
<evidence type="ECO:0000313" key="3">
    <source>
        <dbReference type="Proteomes" id="UP000331127"/>
    </source>
</evidence>
<accession>A0A5M3WG93</accession>
<dbReference type="Proteomes" id="UP000331127">
    <property type="component" value="Unassembled WGS sequence"/>
</dbReference>
<dbReference type="OrthoDB" id="9102188at2"/>
<dbReference type="EMBL" id="BLAE01000006">
    <property type="protein sequence ID" value="GES07309.1"/>
    <property type="molecule type" value="Genomic_DNA"/>
</dbReference>
<comment type="caution">
    <text evidence="2">The sequence shown here is derived from an EMBL/GenBank/DDBJ whole genome shotgun (WGS) entry which is preliminary data.</text>
</comment>
<name>A0A5M3WG93_9ACTN</name>
<sequence>MRIQHSVLAVIVALSGCASTAPAPATAPTAQSAEINPAGDIPDDTVFVTYRAPDGAYEVKVPEGWARTDQSTGASFTDKLNSVRIETKASTAAPTESSIRAEVPGAQDAVVDTVRRSGGTAVRIVYRADSAPDPVTGKVVRDEVERYEFYSTGTEAILTLSGPVGADNVDPWRTVSESFAWKR</sequence>
<dbReference type="RefSeq" id="WP_155353028.1">
    <property type="nucleotide sequence ID" value="NZ_BAAAHL010000012.1"/>
</dbReference>
<dbReference type="AlphaFoldDB" id="A0A5M3WG93"/>
<keyword evidence="2" id="KW-0449">Lipoprotein</keyword>
<keyword evidence="3" id="KW-1185">Reference proteome</keyword>